<dbReference type="EMBL" id="HM357854">
    <property type="protein sequence ID" value="AEA76320.1"/>
    <property type="molecule type" value="mRNA"/>
</dbReference>
<keyword evidence="1" id="KW-0732">Signal</keyword>
<dbReference type="AlphaFoldDB" id="F6K717"/>
<proteinExistence type="evidence at transcript level"/>
<dbReference type="Pfam" id="PF15868">
    <property type="entry name" value="MBF2"/>
    <property type="match status" value="1"/>
</dbReference>
<dbReference type="InterPro" id="IPR031734">
    <property type="entry name" value="MBF2"/>
</dbReference>
<evidence type="ECO:0000256" key="1">
    <source>
        <dbReference type="SAM" id="SignalP"/>
    </source>
</evidence>
<organism evidence="2">
    <name type="scientific">Mamestra configurata</name>
    <name type="common">bertha armyworm</name>
    <dbReference type="NCBI Taxonomy" id="174822"/>
    <lineage>
        <taxon>Eukaryota</taxon>
        <taxon>Metazoa</taxon>
        <taxon>Ecdysozoa</taxon>
        <taxon>Arthropoda</taxon>
        <taxon>Hexapoda</taxon>
        <taxon>Insecta</taxon>
        <taxon>Pterygota</taxon>
        <taxon>Neoptera</taxon>
        <taxon>Endopterygota</taxon>
        <taxon>Lepidoptera</taxon>
        <taxon>Glossata</taxon>
        <taxon>Ditrysia</taxon>
        <taxon>Noctuoidea</taxon>
        <taxon>Noctuidae</taxon>
        <taxon>Noctuinae</taxon>
        <taxon>Hadenini</taxon>
        <taxon>Mamestra</taxon>
    </lineage>
</organism>
<accession>F6K717</accession>
<feature type="chain" id="PRO_5003338830" evidence="1">
    <location>
        <begin position="21"/>
        <end position="163"/>
    </location>
</feature>
<evidence type="ECO:0000313" key="2">
    <source>
        <dbReference type="EMBL" id="AEA76320.1"/>
    </source>
</evidence>
<feature type="signal peptide" evidence="1">
    <location>
        <begin position="1"/>
        <end position="20"/>
    </location>
</feature>
<reference evidence="2" key="1">
    <citation type="submission" date="2010-04" db="EMBL/GenBank/DDBJ databases">
        <title>Proteomic analysis of the Mamestra configurata peritrophic matrix: Implication for a structural model.</title>
        <authorList>
            <person name="Toprak U."/>
            <person name="Baldwin D."/>
            <person name="Karcz S."/>
            <person name="Wan L."/>
            <person name="Gillott C."/>
            <person name="Hegedus D."/>
            <person name="Erlandson M.A."/>
        </authorList>
    </citation>
    <scope>NUCLEOTIDE SEQUENCE</scope>
</reference>
<name>F6K717_9NEOP</name>
<sequence length="163" mass="17526">MKSALLVVLLAVAASAAVVSHDVPDVLVVPDVADVDMNEIPEVIVTDVDELTEAVELIDEAEEPEQTAVATRRNLNQGSIGSGDRLVYNSEVRANGVAGHFHVRDIRINTNRRVSAIRVNRVGASQNATPSIIGGGIGSSFVTIRIRSAVGRGYHYRIQVYVR</sequence>
<protein>
    <submittedName>
        <fullName evidence="2">HMG176 isoform F</fullName>
    </submittedName>
</protein>